<dbReference type="AlphaFoldDB" id="A0A383E796"/>
<reference evidence="1" key="1">
    <citation type="submission" date="2018-05" db="EMBL/GenBank/DDBJ databases">
        <authorList>
            <person name="Lanie J.A."/>
            <person name="Ng W.-L."/>
            <person name="Kazmierczak K.M."/>
            <person name="Andrzejewski T.M."/>
            <person name="Davidsen T.M."/>
            <person name="Wayne K.J."/>
            <person name="Tettelin H."/>
            <person name="Glass J.I."/>
            <person name="Rusch D."/>
            <person name="Podicherti R."/>
            <person name="Tsui H.-C.T."/>
            <person name="Winkler M.E."/>
        </authorList>
    </citation>
    <scope>NUCLEOTIDE SEQUENCE</scope>
</reference>
<gene>
    <name evidence="1" type="ORF">METZ01_LOCUS504822</name>
</gene>
<evidence type="ECO:0000313" key="1">
    <source>
        <dbReference type="EMBL" id="SVE51968.1"/>
    </source>
</evidence>
<dbReference type="EMBL" id="UINC01222969">
    <property type="protein sequence ID" value="SVE51968.1"/>
    <property type="molecule type" value="Genomic_DNA"/>
</dbReference>
<feature type="non-terminal residue" evidence="1">
    <location>
        <position position="35"/>
    </location>
</feature>
<name>A0A383E796_9ZZZZ</name>
<protein>
    <submittedName>
        <fullName evidence="1">Uncharacterized protein</fullName>
    </submittedName>
</protein>
<proteinExistence type="predicted"/>
<accession>A0A383E796</accession>
<sequence>MGILVECPKCKARGSIARKVCKCGNQVQKSNSKNY</sequence>
<organism evidence="1">
    <name type="scientific">marine metagenome</name>
    <dbReference type="NCBI Taxonomy" id="408172"/>
    <lineage>
        <taxon>unclassified sequences</taxon>
        <taxon>metagenomes</taxon>
        <taxon>ecological metagenomes</taxon>
    </lineage>
</organism>